<dbReference type="SMART" id="SM00318">
    <property type="entry name" value="SNc"/>
    <property type="match status" value="2"/>
</dbReference>
<dbReference type="EMBL" id="JANQDX010000009">
    <property type="protein sequence ID" value="KAL0919558.1"/>
    <property type="molecule type" value="Genomic_DNA"/>
</dbReference>
<evidence type="ECO:0000256" key="4">
    <source>
        <dbReference type="SAM" id="MobiDB-lite"/>
    </source>
</evidence>
<dbReference type="InterPro" id="IPR002071">
    <property type="entry name" value="Thermonucl_AS"/>
</dbReference>
<dbReference type="Pfam" id="PF00565">
    <property type="entry name" value="SNase"/>
    <property type="match status" value="2"/>
</dbReference>
<evidence type="ECO:0000259" key="5">
    <source>
        <dbReference type="PROSITE" id="PS50830"/>
    </source>
</evidence>
<evidence type="ECO:0000313" key="7">
    <source>
        <dbReference type="Proteomes" id="UP001552299"/>
    </source>
</evidence>
<evidence type="ECO:0000256" key="3">
    <source>
        <dbReference type="ARBA" id="ARBA00022801"/>
    </source>
</evidence>
<name>A0ABD0VAZ1_DENTH</name>
<feature type="compositionally biased region" description="Basic and acidic residues" evidence="4">
    <location>
        <begin position="1325"/>
        <end position="1345"/>
    </location>
</feature>
<dbReference type="InterPro" id="IPR016071">
    <property type="entry name" value="Staphylococal_nuclease_OB-fold"/>
</dbReference>
<keyword evidence="7" id="KW-1185">Reference proteome</keyword>
<dbReference type="PROSITE" id="PS50830">
    <property type="entry name" value="TNASE_3"/>
    <property type="match status" value="2"/>
</dbReference>
<dbReference type="Gene3D" id="2.40.50.90">
    <property type="match status" value="2"/>
</dbReference>
<dbReference type="PANTHER" id="PTHR12302">
    <property type="entry name" value="EBNA2 BINDING PROTEIN P100"/>
    <property type="match status" value="1"/>
</dbReference>
<dbReference type="GO" id="GO:0016787">
    <property type="term" value="F:hydrolase activity"/>
    <property type="evidence" value="ECO:0007669"/>
    <property type="project" value="UniProtKB-KW"/>
</dbReference>
<sequence length="1463" mass="164846">MPLTEKTIADTIRLQSSGQLTSSCNCSRGIEGCCILCSFHGEFASRIMLQWTGGSRRKVATRQRQVSGQENCANGGDKQVLCNAEPRSLDIVNLINLAVTSQPACAEHTASVDSRVAKISDDSLLGKDSRNFSTVLETGLEQPKNFSDSNLPQVSGTDSYKCTENVNTYKMPGSISDHTSTWKDDTFNTKKEKPRIEATVLDLLGDDGPSSNGRSIPENHVALSVDGLGKIGSQTPAHSPSMQNRFSCKGISMESKASRQARSTSALQSIYDGCNEELDTMIDDFRVSPLCNKSGTWAYNTKATLKSRVAPVPPYCHEDQVDKITFTGKDFDACLLASNEKHSNDSFGYLEKQFIGKNYDASSHNQRFSFVGHPFQSSTTKKFEKYEASDVGVRDTFLGSSSDDTNADEMFKLPTLGFLSTKHSEDYEMRKKNSLNFGIHSMKLGENKRKSSDDFHTFSGKGKFMENFSQVEIFTGFDDAIWGKKEKGNSAFEKSDVENIFLPGQVFPSDDPFNNFTMRSTKSSGNEAMFQDDHFDLFPTPKFNFKVPSECEGTNNFINQNEMFGKKMAFEFNSQIPMKPSSKAKSFGQYSSNGGDFFKETHCTHLPKYQEYNEDRGSSGKPPVKDYEKRSTSSGNAESVAGAETLSKVSEHEESKNEIPEPFDSQRVVNSHEETKVIPTVMEELPTQIQKYVHNKLNQFQGRSPVVPDPCNEESKPTLEPETKEVHSECGGNGDASYQVMLQSYVLQLLCVQKVLLEASGKDIKKEFLAFYGLPYVPQTIEEHKEVTTTITWPEGITPPWADGVQFELLTLPVDKRAIGDGDGFTAYVSTTEPRELKLMPQHVKDAIIMRENARAANDFNEAKLIKKIIIDYGYRFLRLPNQQEVVVRKYRIRLRGVDAPEVGMAYGEEAKQVLVKLIQGKCLKIHVYNEDKYGRSVGDVYCNDIFIQEQLLKRGCVWHYVAYDRHPEFSKVPTGLSQYVSYSKKEQASWYIKLLMAWNEDRPPPKQPEVVAMLVIQTLHSMGKANLEGYLAFYVLPYVPQTIEEDIEVTTTTTRPEGITPPWAEGVQFELLTLPVDKRAIGDGDGFTAYVSITEPRELKLMPQHVKDAIIMRENARAVKDFTEAKLIKKYIIASGYRFLSLPNQQEVVVRKYRIRLRGVDAPEVGMAYGEEAKQVLVKMIQGKCLKIHVYNEDKYGRSVGDVYCNDIFIQEQLLKRGCVWHYVAYDRRPEFAKWQKEARDARRGLWALLDPEKPWEWRKNNPNPRTNNFINQNEMFGKKMAFEFNSQIPMKPSSKAKSFGQYSSNGGDFFKETHCTHLPKYQEYNEDRGSSGKPPLKDYEKRSTSSGNAESVAGAETLSKVSEHEESKNEIPEPFDSQRVVNSHEETEVIPTVMEELPTQIQKYVHKSKATLEPETKEVHSECGGNGDASYQVMLQSYVLQLLCVQKVLLEASGKDIKKGS</sequence>
<feature type="compositionally biased region" description="Basic and acidic residues" evidence="4">
    <location>
        <begin position="1363"/>
        <end position="1373"/>
    </location>
</feature>
<feature type="domain" description="TNase-like" evidence="5">
    <location>
        <begin position="819"/>
        <end position="1001"/>
    </location>
</feature>
<keyword evidence="1" id="KW-0540">Nuclease</keyword>
<protein>
    <recommendedName>
        <fullName evidence="5">TNase-like domain-containing protein</fullName>
    </recommendedName>
</protein>
<evidence type="ECO:0000256" key="1">
    <source>
        <dbReference type="ARBA" id="ARBA00022722"/>
    </source>
</evidence>
<feature type="region of interest" description="Disordered" evidence="4">
    <location>
        <begin position="703"/>
        <end position="730"/>
    </location>
</feature>
<dbReference type="GO" id="GO:0004519">
    <property type="term" value="F:endonuclease activity"/>
    <property type="evidence" value="ECO:0007669"/>
    <property type="project" value="UniProtKB-KW"/>
</dbReference>
<feature type="region of interest" description="Disordered" evidence="4">
    <location>
        <begin position="1323"/>
        <end position="1384"/>
    </location>
</feature>
<feature type="compositionally biased region" description="Basic and acidic residues" evidence="4">
    <location>
        <begin position="713"/>
        <end position="728"/>
    </location>
</feature>
<feature type="domain" description="TNase-like" evidence="5">
    <location>
        <begin position="1082"/>
        <end position="1250"/>
    </location>
</feature>
<dbReference type="SUPFAM" id="SSF50199">
    <property type="entry name" value="Staphylococcal nuclease"/>
    <property type="match status" value="2"/>
</dbReference>
<dbReference type="InterPro" id="IPR035437">
    <property type="entry name" value="SNase_OB-fold_sf"/>
</dbReference>
<dbReference type="PROSITE" id="PS01284">
    <property type="entry name" value="TNASE_2"/>
    <property type="match status" value="2"/>
</dbReference>
<reference evidence="6 7" key="1">
    <citation type="journal article" date="2024" name="Plant Biotechnol. J.">
        <title>Dendrobium thyrsiflorum genome and its molecular insights into genes involved in important horticultural traits.</title>
        <authorList>
            <person name="Chen B."/>
            <person name="Wang J.Y."/>
            <person name="Zheng P.J."/>
            <person name="Li K.L."/>
            <person name="Liang Y.M."/>
            <person name="Chen X.F."/>
            <person name="Zhang C."/>
            <person name="Zhao X."/>
            <person name="He X."/>
            <person name="Zhang G.Q."/>
            <person name="Liu Z.J."/>
            <person name="Xu Q."/>
        </authorList>
    </citation>
    <scope>NUCLEOTIDE SEQUENCE [LARGE SCALE GENOMIC DNA]</scope>
    <source>
        <strain evidence="6">GZMU011</strain>
    </source>
</reference>
<accession>A0ABD0VAZ1</accession>
<feature type="compositionally biased region" description="Basic and acidic residues" evidence="4">
    <location>
        <begin position="611"/>
        <end position="631"/>
    </location>
</feature>
<dbReference type="PROSITE" id="PS51257">
    <property type="entry name" value="PROKAR_LIPOPROTEIN"/>
    <property type="match status" value="1"/>
</dbReference>
<dbReference type="PANTHER" id="PTHR12302:SF3">
    <property type="entry name" value="SERINE_THREONINE-PROTEIN KINASE 31"/>
    <property type="match status" value="1"/>
</dbReference>
<keyword evidence="3" id="KW-0378">Hydrolase</keyword>
<feature type="region of interest" description="Disordered" evidence="4">
    <location>
        <begin position="609"/>
        <end position="669"/>
    </location>
</feature>
<evidence type="ECO:0000256" key="2">
    <source>
        <dbReference type="ARBA" id="ARBA00022759"/>
    </source>
</evidence>
<feature type="compositionally biased region" description="Basic and acidic residues" evidence="4">
    <location>
        <begin position="649"/>
        <end position="659"/>
    </location>
</feature>
<evidence type="ECO:0000313" key="6">
    <source>
        <dbReference type="EMBL" id="KAL0919558.1"/>
    </source>
</evidence>
<organism evidence="6 7">
    <name type="scientific">Dendrobium thyrsiflorum</name>
    <name type="common">Pinecone-like raceme dendrobium</name>
    <name type="synonym">Orchid</name>
    <dbReference type="NCBI Taxonomy" id="117978"/>
    <lineage>
        <taxon>Eukaryota</taxon>
        <taxon>Viridiplantae</taxon>
        <taxon>Streptophyta</taxon>
        <taxon>Embryophyta</taxon>
        <taxon>Tracheophyta</taxon>
        <taxon>Spermatophyta</taxon>
        <taxon>Magnoliopsida</taxon>
        <taxon>Liliopsida</taxon>
        <taxon>Asparagales</taxon>
        <taxon>Orchidaceae</taxon>
        <taxon>Epidendroideae</taxon>
        <taxon>Malaxideae</taxon>
        <taxon>Dendrobiinae</taxon>
        <taxon>Dendrobium</taxon>
    </lineage>
</organism>
<proteinExistence type="predicted"/>
<comment type="caution">
    <text evidence="6">The sequence shown here is derived from an EMBL/GenBank/DDBJ whole genome shotgun (WGS) entry which is preliminary data.</text>
</comment>
<keyword evidence="2" id="KW-0255">Endonuclease</keyword>
<gene>
    <name evidence="6" type="ORF">M5K25_011658</name>
</gene>
<dbReference type="Proteomes" id="UP001552299">
    <property type="component" value="Unassembled WGS sequence"/>
</dbReference>